<evidence type="ECO:0000313" key="3">
    <source>
        <dbReference type="EMBL" id="MBB5199554.1"/>
    </source>
</evidence>
<gene>
    <name evidence="3" type="ORF">HNR39_001381</name>
</gene>
<dbReference type="SUPFAM" id="SSF56300">
    <property type="entry name" value="Metallo-dependent phosphatases"/>
    <property type="match status" value="1"/>
</dbReference>
<dbReference type="Proteomes" id="UP000571084">
    <property type="component" value="Unassembled WGS sequence"/>
</dbReference>
<reference evidence="3 4" key="1">
    <citation type="submission" date="2020-08" db="EMBL/GenBank/DDBJ databases">
        <title>Genomic Encyclopedia of Type Strains, Phase IV (KMG-IV): sequencing the most valuable type-strain genomes for metagenomic binning, comparative biology and taxonomic classification.</title>
        <authorList>
            <person name="Goeker M."/>
        </authorList>
    </citation>
    <scope>NUCLEOTIDE SEQUENCE [LARGE SCALE GENOMIC DNA]</scope>
    <source>
        <strain evidence="3 4">DSM 23240</strain>
    </source>
</reference>
<evidence type="ECO:0000259" key="2">
    <source>
        <dbReference type="Pfam" id="PF12850"/>
    </source>
</evidence>
<dbReference type="Gene3D" id="3.60.21.10">
    <property type="match status" value="1"/>
</dbReference>
<comment type="similarity">
    <text evidence="1">Belongs to the metallophosphoesterase superfamily. YfcE family.</text>
</comment>
<dbReference type="PANTHER" id="PTHR37844">
    <property type="entry name" value="SER/THR PROTEIN PHOSPHATASE SUPERFAMILY (AFU_ORTHOLOGUE AFUA_1G14840)"/>
    <property type="match status" value="1"/>
</dbReference>
<proteinExistence type="inferred from homology"/>
<dbReference type="AlphaFoldDB" id="A0A840RS80"/>
<dbReference type="Pfam" id="PF12850">
    <property type="entry name" value="Metallophos_2"/>
    <property type="match status" value="1"/>
</dbReference>
<dbReference type="InterPro" id="IPR029052">
    <property type="entry name" value="Metallo-depent_PP-like"/>
</dbReference>
<protein>
    <submittedName>
        <fullName evidence="3">Icc-related predicted phosphoesterase</fullName>
    </submittedName>
</protein>
<name>A0A840RS80_9BURK</name>
<evidence type="ECO:0000313" key="4">
    <source>
        <dbReference type="Proteomes" id="UP000571084"/>
    </source>
</evidence>
<dbReference type="RefSeq" id="WP_168054792.1">
    <property type="nucleotide sequence ID" value="NZ_JAAOZT010000006.1"/>
</dbReference>
<dbReference type="InterPro" id="IPR024654">
    <property type="entry name" value="Calcineurin-like_PHP_lpxH"/>
</dbReference>
<sequence length="253" mass="27976">MRLAILSDLHLTVADMPVPSSDCDAVVLAGDIARPQQAIDWARQCSVPVLYVPGNHEYYGGSLSGTLSTLRALAAGTNVHILEKNEICLSGVRFLGCTLWTDFRLEPSSEERDAAMAKASELVRDFSRIKLDIESDELLTPAVSRQNFDQSVAWLEYKFTQPFAGTTVVLSHHAPSKGSIHPKYEGSPLNGCFVSDLEQKILSWQPALWIHGHLHDSSDYQMGATRVVCNPRGYVRNGVTENPQFDPRLVIQI</sequence>
<organism evidence="3 4">
    <name type="scientific">Glaciimonas immobilis</name>
    <dbReference type="NCBI Taxonomy" id="728004"/>
    <lineage>
        <taxon>Bacteria</taxon>
        <taxon>Pseudomonadati</taxon>
        <taxon>Pseudomonadota</taxon>
        <taxon>Betaproteobacteria</taxon>
        <taxon>Burkholderiales</taxon>
        <taxon>Oxalobacteraceae</taxon>
        <taxon>Glaciimonas</taxon>
    </lineage>
</organism>
<comment type="caution">
    <text evidence="3">The sequence shown here is derived from an EMBL/GenBank/DDBJ whole genome shotgun (WGS) entry which is preliminary data.</text>
</comment>
<dbReference type="EMBL" id="JACHHQ010000002">
    <property type="protein sequence ID" value="MBB5199554.1"/>
    <property type="molecule type" value="Genomic_DNA"/>
</dbReference>
<feature type="domain" description="Calcineurin-like phosphoesterase" evidence="2">
    <location>
        <begin position="1"/>
        <end position="94"/>
    </location>
</feature>
<dbReference type="PANTHER" id="PTHR37844:SF2">
    <property type="entry name" value="SER_THR PROTEIN PHOSPHATASE SUPERFAMILY (AFU_ORTHOLOGUE AFUA_1G14840)"/>
    <property type="match status" value="1"/>
</dbReference>
<keyword evidence="4" id="KW-1185">Reference proteome</keyword>
<evidence type="ECO:0000256" key="1">
    <source>
        <dbReference type="ARBA" id="ARBA00008950"/>
    </source>
</evidence>
<accession>A0A840RS80</accession>